<sequence length="435" mass="48370">MRLSLSQCLRIVEENTTPLPIEEAAVPKDAEATPSRRYEFVITPEIDSTPEPTPDQNAKVPNSILRTHRSRTNSSSRTSSPRSRIPPPPRTTNPSSSRTYFPVSPFSLQIRTLFLDPDIRQLYYSYAASLPSFYFSGADPHLPKLANEVFLTRLREERSGTPKSPPPDPLLAALHDKKRSLTASNTIITPPIDDNDNDTSSTSSTSSSSLRYPIPSWIVDEVDSKNQTFTTFSGERFSAADLQSSAFLRSLAAQARFPRRPRDIERAIDTFGLYPFLSPRQARSPAKRTVDRGYSLLDRHQKLTDAGITIAFASGKRKSARARVEIREGHGNVAINGKSLLEYFPAGNYRDQVLAPLAVTLAFRRFDVMANVMGGGMTGQAEAVRLALAKAVASLEPGYAMVLQKAGLLKTDTRIVERKKPGHRKARKMQQWVKR</sequence>
<dbReference type="GeneID" id="24921006"/>
<keyword evidence="7" id="KW-1185">Reference proteome</keyword>
<dbReference type="AlphaFoldDB" id="D8M801"/>
<evidence type="ECO:0000313" key="7">
    <source>
        <dbReference type="Proteomes" id="UP000008312"/>
    </source>
</evidence>
<keyword evidence="2 4" id="KW-0689">Ribosomal protein</keyword>
<feature type="region of interest" description="Disordered" evidence="5">
    <location>
        <begin position="184"/>
        <end position="209"/>
    </location>
</feature>
<dbReference type="OrthoDB" id="10254627at2759"/>
<feature type="compositionally biased region" description="Low complexity" evidence="5">
    <location>
        <begin position="72"/>
        <end position="83"/>
    </location>
</feature>
<evidence type="ECO:0000256" key="1">
    <source>
        <dbReference type="ARBA" id="ARBA00005251"/>
    </source>
</evidence>
<dbReference type="InterPro" id="IPR014721">
    <property type="entry name" value="Ribsml_uS5_D2-typ_fold_subgr"/>
</dbReference>
<dbReference type="InterPro" id="IPR000754">
    <property type="entry name" value="Ribosomal_uS9"/>
</dbReference>
<dbReference type="Gene3D" id="3.30.230.10">
    <property type="match status" value="1"/>
</dbReference>
<evidence type="ECO:0000256" key="2">
    <source>
        <dbReference type="ARBA" id="ARBA00022980"/>
    </source>
</evidence>
<dbReference type="Proteomes" id="UP000008312">
    <property type="component" value="Unassembled WGS sequence"/>
</dbReference>
<dbReference type="InterPro" id="IPR020568">
    <property type="entry name" value="Ribosomal_Su5_D2-typ_SF"/>
</dbReference>
<comment type="similarity">
    <text evidence="1 4">Belongs to the universal ribosomal protein uS9 family.</text>
</comment>
<protein>
    <recommendedName>
        <fullName evidence="8">Ribosomal protein S9</fullName>
    </recommendedName>
</protein>
<accession>D8M801</accession>
<dbReference type="PANTHER" id="PTHR21569:SF1">
    <property type="entry name" value="SMALL RIBOSOMAL SUBUNIT PROTEIN US9M"/>
    <property type="match status" value="1"/>
</dbReference>
<proteinExistence type="inferred from homology"/>
<organism evidence="6">
    <name type="scientific">Blastocystis hominis</name>
    <dbReference type="NCBI Taxonomy" id="12968"/>
    <lineage>
        <taxon>Eukaryota</taxon>
        <taxon>Sar</taxon>
        <taxon>Stramenopiles</taxon>
        <taxon>Bigyra</taxon>
        <taxon>Opalozoa</taxon>
        <taxon>Opalinata</taxon>
        <taxon>Blastocystidae</taxon>
        <taxon>Blastocystis</taxon>
    </lineage>
</organism>
<feature type="region of interest" description="Disordered" evidence="5">
    <location>
        <begin position="43"/>
        <end position="101"/>
    </location>
</feature>
<dbReference type="NCBIfam" id="NF001099">
    <property type="entry name" value="PRK00132.1"/>
    <property type="match status" value="1"/>
</dbReference>
<dbReference type="GO" id="GO:0005763">
    <property type="term" value="C:mitochondrial small ribosomal subunit"/>
    <property type="evidence" value="ECO:0007669"/>
    <property type="project" value="TreeGrafter"/>
</dbReference>
<dbReference type="GO" id="GO:0003723">
    <property type="term" value="F:RNA binding"/>
    <property type="evidence" value="ECO:0007669"/>
    <property type="project" value="TreeGrafter"/>
</dbReference>
<gene>
    <name evidence="6" type="ORF">GSBLH_T00003955001</name>
</gene>
<dbReference type="InParanoid" id="D8M801"/>
<evidence type="ECO:0000313" key="6">
    <source>
        <dbReference type="EMBL" id="CBK24190.2"/>
    </source>
</evidence>
<dbReference type="GO" id="GO:0006412">
    <property type="term" value="P:translation"/>
    <property type="evidence" value="ECO:0007669"/>
    <property type="project" value="InterPro"/>
</dbReference>
<dbReference type="PANTHER" id="PTHR21569">
    <property type="entry name" value="RIBOSOMAL PROTEIN S9"/>
    <property type="match status" value="1"/>
</dbReference>
<dbReference type="InterPro" id="IPR020574">
    <property type="entry name" value="Ribosomal_uS9_CS"/>
</dbReference>
<feature type="compositionally biased region" description="Low complexity" evidence="5">
    <location>
        <begin position="185"/>
        <end position="209"/>
    </location>
</feature>
<dbReference type="RefSeq" id="XP_012898238.1">
    <property type="nucleotide sequence ID" value="XM_013042784.1"/>
</dbReference>
<dbReference type="GO" id="GO:0003735">
    <property type="term" value="F:structural constituent of ribosome"/>
    <property type="evidence" value="ECO:0007669"/>
    <property type="project" value="InterPro"/>
</dbReference>
<dbReference type="FunFam" id="3.30.230.10:FF:000001">
    <property type="entry name" value="30S ribosomal protein S9"/>
    <property type="match status" value="1"/>
</dbReference>
<evidence type="ECO:0000256" key="3">
    <source>
        <dbReference type="ARBA" id="ARBA00023274"/>
    </source>
</evidence>
<dbReference type="SUPFAM" id="SSF54211">
    <property type="entry name" value="Ribosomal protein S5 domain 2-like"/>
    <property type="match status" value="1"/>
</dbReference>
<keyword evidence="3 4" id="KW-0687">Ribonucleoprotein</keyword>
<dbReference type="EMBL" id="FN668683">
    <property type="protein sequence ID" value="CBK24190.2"/>
    <property type="molecule type" value="Genomic_DNA"/>
</dbReference>
<name>D8M801_BLAHO</name>
<evidence type="ECO:0000256" key="4">
    <source>
        <dbReference type="RuleBase" id="RU003815"/>
    </source>
</evidence>
<dbReference type="Pfam" id="PF00380">
    <property type="entry name" value="Ribosomal_S9"/>
    <property type="match status" value="1"/>
</dbReference>
<dbReference type="PROSITE" id="PS00360">
    <property type="entry name" value="RIBOSOMAL_S9"/>
    <property type="match status" value="1"/>
</dbReference>
<dbReference type="InterPro" id="IPR023035">
    <property type="entry name" value="Ribosomal_uS9_bac/plastid"/>
</dbReference>
<evidence type="ECO:0000256" key="5">
    <source>
        <dbReference type="SAM" id="MobiDB-lite"/>
    </source>
</evidence>
<evidence type="ECO:0008006" key="8">
    <source>
        <dbReference type="Google" id="ProtNLM"/>
    </source>
</evidence>
<reference evidence="6" key="1">
    <citation type="submission" date="2010-02" db="EMBL/GenBank/DDBJ databases">
        <title>Sequencing and annotation of the Blastocystis hominis genome.</title>
        <authorList>
            <person name="Wincker P."/>
        </authorList>
    </citation>
    <scope>NUCLEOTIDE SEQUENCE</scope>
    <source>
        <strain evidence="6">Singapore isolate B</strain>
    </source>
</reference>